<evidence type="ECO:0000313" key="1">
    <source>
        <dbReference type="EMBL" id="KAF9534764.1"/>
    </source>
</evidence>
<gene>
    <name evidence="1" type="ORF">CPB83DRAFT_214127</name>
</gene>
<organism evidence="1 2">
    <name type="scientific">Crepidotus variabilis</name>
    <dbReference type="NCBI Taxonomy" id="179855"/>
    <lineage>
        <taxon>Eukaryota</taxon>
        <taxon>Fungi</taxon>
        <taxon>Dikarya</taxon>
        <taxon>Basidiomycota</taxon>
        <taxon>Agaricomycotina</taxon>
        <taxon>Agaricomycetes</taxon>
        <taxon>Agaricomycetidae</taxon>
        <taxon>Agaricales</taxon>
        <taxon>Agaricineae</taxon>
        <taxon>Crepidotaceae</taxon>
        <taxon>Crepidotus</taxon>
    </lineage>
</organism>
<accession>A0A9P6ETJ8</accession>
<keyword evidence="2" id="KW-1185">Reference proteome</keyword>
<protein>
    <recommendedName>
        <fullName evidence="3">F-box domain-containing protein</fullName>
    </recommendedName>
</protein>
<dbReference type="EMBL" id="MU157825">
    <property type="protein sequence ID" value="KAF9534764.1"/>
    <property type="molecule type" value="Genomic_DNA"/>
</dbReference>
<sequence length="301" mass="34891">MLMYTFFRQFNYCLPSPVKSLPTEILHEVFSWIIFFREHDLSYQWPNIQDIPLYIGQICSLWRSVALKTPLLWRTLPVLELHYPESTRSAIQLIILEDLMRRLGPTSAFDFKIIVRSEVWGRHCVILDRLTHHSSQWRVANFQCHWELFMGESLGDIINRLPLLEKLELSIFSLMPEVPTSDIILILFFSSAPRLRSVAVAGFPVQWLKLPFAQFEEYKEAKVTINLFLHVSHPLLDNLTSLSLSSSTYLPVVEKPVTLPKLRRLGMTLDNGPFIPSLSFFYFSSLTSLRLESNSLDTLSS</sequence>
<evidence type="ECO:0008006" key="3">
    <source>
        <dbReference type="Google" id="ProtNLM"/>
    </source>
</evidence>
<evidence type="ECO:0000313" key="2">
    <source>
        <dbReference type="Proteomes" id="UP000807306"/>
    </source>
</evidence>
<dbReference type="AlphaFoldDB" id="A0A9P6ETJ8"/>
<name>A0A9P6ETJ8_9AGAR</name>
<dbReference type="Gene3D" id="1.20.1280.50">
    <property type="match status" value="1"/>
</dbReference>
<dbReference type="OrthoDB" id="3051796at2759"/>
<dbReference type="Proteomes" id="UP000807306">
    <property type="component" value="Unassembled WGS sequence"/>
</dbReference>
<reference evidence="1" key="1">
    <citation type="submission" date="2020-11" db="EMBL/GenBank/DDBJ databases">
        <authorList>
            <consortium name="DOE Joint Genome Institute"/>
            <person name="Ahrendt S."/>
            <person name="Riley R."/>
            <person name="Andreopoulos W."/>
            <person name="Labutti K."/>
            <person name="Pangilinan J."/>
            <person name="Ruiz-Duenas F.J."/>
            <person name="Barrasa J.M."/>
            <person name="Sanchez-Garcia M."/>
            <person name="Camarero S."/>
            <person name="Miyauchi S."/>
            <person name="Serrano A."/>
            <person name="Linde D."/>
            <person name="Babiker R."/>
            <person name="Drula E."/>
            <person name="Ayuso-Fernandez I."/>
            <person name="Pacheco R."/>
            <person name="Padilla G."/>
            <person name="Ferreira P."/>
            <person name="Barriuso J."/>
            <person name="Kellner H."/>
            <person name="Castanera R."/>
            <person name="Alfaro M."/>
            <person name="Ramirez L."/>
            <person name="Pisabarro A.G."/>
            <person name="Kuo A."/>
            <person name="Tritt A."/>
            <person name="Lipzen A."/>
            <person name="He G."/>
            <person name="Yan M."/>
            <person name="Ng V."/>
            <person name="Cullen D."/>
            <person name="Martin F."/>
            <person name="Rosso M.-N."/>
            <person name="Henrissat B."/>
            <person name="Hibbett D."/>
            <person name="Martinez A.T."/>
            <person name="Grigoriev I.V."/>
        </authorList>
    </citation>
    <scope>NUCLEOTIDE SEQUENCE</scope>
    <source>
        <strain evidence="1">CBS 506.95</strain>
    </source>
</reference>
<proteinExistence type="predicted"/>
<comment type="caution">
    <text evidence="1">The sequence shown here is derived from an EMBL/GenBank/DDBJ whole genome shotgun (WGS) entry which is preliminary data.</text>
</comment>